<keyword evidence="2" id="KW-0175">Coiled coil</keyword>
<feature type="signal peptide" evidence="3">
    <location>
        <begin position="1"/>
        <end position="29"/>
    </location>
</feature>
<dbReference type="Gene3D" id="2.40.420.20">
    <property type="match status" value="1"/>
</dbReference>
<comment type="caution">
    <text evidence="5">The sequence shown here is derived from an EMBL/GenBank/DDBJ whole genome shotgun (WGS) entry which is preliminary data.</text>
</comment>
<protein>
    <submittedName>
        <fullName evidence="5">Efflux RND transporter periplasmic adaptor subunit</fullName>
    </submittedName>
</protein>
<dbReference type="EMBL" id="JACXJA010000006">
    <property type="protein sequence ID" value="MBD2861660.1"/>
    <property type="molecule type" value="Genomic_DNA"/>
</dbReference>
<dbReference type="AlphaFoldDB" id="A0A927C5J7"/>
<evidence type="ECO:0000313" key="5">
    <source>
        <dbReference type="EMBL" id="MBD2861660.1"/>
    </source>
</evidence>
<reference evidence="5" key="1">
    <citation type="submission" date="2020-09" db="EMBL/GenBank/DDBJ databases">
        <title>A novel bacterium of genus Paenibacillus, isolated from South China Sea.</title>
        <authorList>
            <person name="Huang H."/>
            <person name="Mo K."/>
            <person name="Hu Y."/>
        </authorList>
    </citation>
    <scope>NUCLEOTIDE SEQUENCE</scope>
    <source>
        <strain evidence="5">IB182363</strain>
    </source>
</reference>
<name>A0A927C5J7_9BACL</name>
<sequence length="338" mass="37256">MSDTKRRVFTWLLLGALAAVQTGCTYVNAKPQEKPELLKPVKRQEDLYETKNGSIVKQVRGTGVFVPADTKFHQYPVGGRLSAIPIKLGDSVKKGDVLLELDPGDMKMKIVEQMLVLAKAEDQLEQAKLARDPEKLRLAGLNKEVEELKLRGLEANLARTKLTSEQAGVITFLDFMKPGDSVTAYKSVVGISDPNNLLFMYSVQSAGDLSSIENGMEAEVDYGGTIYKGKVIQTPRSAPYTDNVTQSQKNSRSILIGFDNPPPASFGTQAEMSIVTDRKDNVIVIPRVGLRSYQGRYFVHVKDGDTRKEVDVERGLETATEAEIRKGLKPGLQVILNN</sequence>
<comment type="subcellular location">
    <subcellularLocation>
        <location evidence="1">Cell envelope</location>
    </subcellularLocation>
</comment>
<gene>
    <name evidence="5" type="ORF">IDH45_06590</name>
</gene>
<feature type="chain" id="PRO_5037370193" evidence="3">
    <location>
        <begin position="30"/>
        <end position="338"/>
    </location>
</feature>
<feature type="domain" description="Multidrug resistance protein MdtA-like C-terminal permuted SH3" evidence="4">
    <location>
        <begin position="281"/>
        <end position="336"/>
    </location>
</feature>
<dbReference type="GO" id="GO:0030313">
    <property type="term" value="C:cell envelope"/>
    <property type="evidence" value="ECO:0007669"/>
    <property type="project" value="UniProtKB-SubCell"/>
</dbReference>
<accession>A0A927C5J7</accession>
<dbReference type="PANTHER" id="PTHR32347">
    <property type="entry name" value="EFFLUX SYSTEM COMPONENT YKNX-RELATED"/>
    <property type="match status" value="1"/>
</dbReference>
<keyword evidence="3" id="KW-0732">Signal</keyword>
<organism evidence="5 6">
    <name type="scientific">Paenibacillus oceani</name>
    <dbReference type="NCBI Taxonomy" id="2772510"/>
    <lineage>
        <taxon>Bacteria</taxon>
        <taxon>Bacillati</taxon>
        <taxon>Bacillota</taxon>
        <taxon>Bacilli</taxon>
        <taxon>Bacillales</taxon>
        <taxon>Paenibacillaceae</taxon>
        <taxon>Paenibacillus</taxon>
    </lineage>
</organism>
<evidence type="ECO:0000259" key="4">
    <source>
        <dbReference type="Pfam" id="PF25967"/>
    </source>
</evidence>
<evidence type="ECO:0000313" key="6">
    <source>
        <dbReference type="Proteomes" id="UP000639396"/>
    </source>
</evidence>
<dbReference type="Gene3D" id="2.40.50.100">
    <property type="match status" value="1"/>
</dbReference>
<dbReference type="Proteomes" id="UP000639396">
    <property type="component" value="Unassembled WGS sequence"/>
</dbReference>
<evidence type="ECO:0000256" key="3">
    <source>
        <dbReference type="SAM" id="SignalP"/>
    </source>
</evidence>
<dbReference type="InterPro" id="IPR050465">
    <property type="entry name" value="UPF0194_transport"/>
</dbReference>
<dbReference type="Pfam" id="PF25967">
    <property type="entry name" value="RND-MFP_C"/>
    <property type="match status" value="1"/>
</dbReference>
<keyword evidence="6" id="KW-1185">Reference proteome</keyword>
<proteinExistence type="predicted"/>
<evidence type="ECO:0000256" key="1">
    <source>
        <dbReference type="ARBA" id="ARBA00004196"/>
    </source>
</evidence>
<evidence type="ECO:0000256" key="2">
    <source>
        <dbReference type="ARBA" id="ARBA00023054"/>
    </source>
</evidence>
<dbReference type="RefSeq" id="WP_190925847.1">
    <property type="nucleotide sequence ID" value="NZ_JACXJA010000006.1"/>
</dbReference>
<dbReference type="InterPro" id="IPR058627">
    <property type="entry name" value="MdtA-like_C"/>
</dbReference>